<protein>
    <submittedName>
        <fullName evidence="2">Uncharacterized protein</fullName>
    </submittedName>
</protein>
<gene>
    <name evidence="2" type="ORF">PIB30_000593</name>
</gene>
<dbReference type="Pfam" id="PF04525">
    <property type="entry name" value="LOR"/>
    <property type="match status" value="1"/>
</dbReference>
<evidence type="ECO:0000256" key="1">
    <source>
        <dbReference type="ARBA" id="ARBA00005437"/>
    </source>
</evidence>
<reference evidence="2 3" key="1">
    <citation type="journal article" date="2023" name="Plants (Basel)">
        <title>Bridging the Gap: Combining Genomics and Transcriptomics Approaches to Understand Stylosanthes scabra, an Orphan Legume from the Brazilian Caatinga.</title>
        <authorList>
            <person name="Ferreira-Neto J.R.C."/>
            <person name="da Silva M.D."/>
            <person name="Binneck E."/>
            <person name="de Melo N.F."/>
            <person name="da Silva R.H."/>
            <person name="de Melo A.L.T.M."/>
            <person name="Pandolfi V."/>
            <person name="Bustamante F.O."/>
            <person name="Brasileiro-Vidal A.C."/>
            <person name="Benko-Iseppon A.M."/>
        </authorList>
    </citation>
    <scope>NUCLEOTIDE SEQUENCE [LARGE SCALE GENOMIC DNA]</scope>
    <source>
        <tissue evidence="2">Leaves</tissue>
    </source>
</reference>
<dbReference type="InterPro" id="IPR038595">
    <property type="entry name" value="LOR_sf"/>
</dbReference>
<comment type="similarity">
    <text evidence="1">Belongs to the LOR family.</text>
</comment>
<dbReference type="InterPro" id="IPR007612">
    <property type="entry name" value="LOR"/>
</dbReference>
<evidence type="ECO:0000313" key="3">
    <source>
        <dbReference type="Proteomes" id="UP001341840"/>
    </source>
</evidence>
<accession>A0ABU6X4A2</accession>
<organism evidence="2 3">
    <name type="scientific">Stylosanthes scabra</name>
    <dbReference type="NCBI Taxonomy" id="79078"/>
    <lineage>
        <taxon>Eukaryota</taxon>
        <taxon>Viridiplantae</taxon>
        <taxon>Streptophyta</taxon>
        <taxon>Embryophyta</taxon>
        <taxon>Tracheophyta</taxon>
        <taxon>Spermatophyta</taxon>
        <taxon>Magnoliopsida</taxon>
        <taxon>eudicotyledons</taxon>
        <taxon>Gunneridae</taxon>
        <taxon>Pentapetalae</taxon>
        <taxon>rosids</taxon>
        <taxon>fabids</taxon>
        <taxon>Fabales</taxon>
        <taxon>Fabaceae</taxon>
        <taxon>Papilionoideae</taxon>
        <taxon>50 kb inversion clade</taxon>
        <taxon>dalbergioids sensu lato</taxon>
        <taxon>Dalbergieae</taxon>
        <taxon>Pterocarpus clade</taxon>
        <taxon>Stylosanthes</taxon>
    </lineage>
</organism>
<name>A0ABU6X4A2_9FABA</name>
<dbReference type="PANTHER" id="PTHR31087">
    <property type="match status" value="1"/>
</dbReference>
<sequence length="229" mass="25995">MRVLSARFKFLSRAVAHEDHDHDDESVVETITYPRTEGTSLCTCLTVWKKSLVINCKGFTVIDSDGNLAYRVDYYTLHPHQLTLMDASGNSLLTMHRRRTKFGLVDSWYVYEGENEGREKESAVFCVRKHVNILKGNGNPRVEACVYRLLGTESEKRHGHAAFTVEGSYAHRTCKVLDESKSVVAQIKRKEANCKHVSFGVDIFHLIVHPGFDPTFAMALLLLLDQMFS</sequence>
<dbReference type="EMBL" id="JASCZI010211450">
    <property type="protein sequence ID" value="MED6191495.1"/>
    <property type="molecule type" value="Genomic_DNA"/>
</dbReference>
<evidence type="ECO:0000313" key="2">
    <source>
        <dbReference type="EMBL" id="MED6191495.1"/>
    </source>
</evidence>
<dbReference type="Proteomes" id="UP001341840">
    <property type="component" value="Unassembled WGS sequence"/>
</dbReference>
<comment type="caution">
    <text evidence="2">The sequence shown here is derived from an EMBL/GenBank/DDBJ whole genome shotgun (WGS) entry which is preliminary data.</text>
</comment>
<dbReference type="SUPFAM" id="SSF54518">
    <property type="entry name" value="Tubby C-terminal domain-like"/>
    <property type="match status" value="1"/>
</dbReference>
<dbReference type="InterPro" id="IPR025659">
    <property type="entry name" value="Tubby-like_C"/>
</dbReference>
<dbReference type="Gene3D" id="2.40.160.200">
    <property type="entry name" value="LURP1-related"/>
    <property type="match status" value="1"/>
</dbReference>
<proteinExistence type="inferred from homology"/>
<dbReference type="PANTHER" id="PTHR31087:SF14">
    <property type="entry name" value="PROTEIN LURP-ONE-RELATED 17"/>
    <property type="match status" value="1"/>
</dbReference>
<keyword evidence="3" id="KW-1185">Reference proteome</keyword>